<organism evidence="3 4">
    <name type="scientific">Natrarchaeobaculum aegyptiacum</name>
    <dbReference type="NCBI Taxonomy" id="745377"/>
    <lineage>
        <taxon>Archaea</taxon>
        <taxon>Methanobacteriati</taxon>
        <taxon>Methanobacteriota</taxon>
        <taxon>Stenosarchaea group</taxon>
        <taxon>Halobacteria</taxon>
        <taxon>Halobacteriales</taxon>
        <taxon>Natrialbaceae</taxon>
        <taxon>Natrarchaeobaculum</taxon>
    </lineage>
</organism>
<keyword evidence="4" id="KW-1185">Reference proteome</keyword>
<name>A0A2Z2HV54_9EURY</name>
<feature type="domain" description="DUF7552" evidence="2">
    <location>
        <begin position="5"/>
        <end position="79"/>
    </location>
</feature>
<protein>
    <submittedName>
        <fullName evidence="3">Uncharacterized protein</fullName>
    </submittedName>
</protein>
<evidence type="ECO:0000313" key="3">
    <source>
        <dbReference type="EMBL" id="ARS89407.1"/>
    </source>
</evidence>
<sequence length="298" mass="31630">MVGATLDDIRRYVESLASDSGEYGLICGRTGERPVPAAGLTFETRATARAAARATEQYRAALRRYDPQLPYYDVIACQRPYDGVGADGFVSPETGRSIESDTCTEPSTIDFCHAVAGAVFEAVAASSHADVERAIMDTYFDVAESTSHPDELCLTLVESMATELETALEPAAQLELLQSAATRLPSSQPTGPPLEATLSRLQAVAAVTGYSLEPTPATGSRRGSWSVTLEQYAFGRSADRLVTLPLGLELLRRQPGDGLAISSVERVADRSASWRLVVSSTAPSAANGIVRATPGCEP</sequence>
<dbReference type="OrthoDB" id="342580at2157"/>
<dbReference type="Proteomes" id="UP000250088">
    <property type="component" value="Chromosome"/>
</dbReference>
<dbReference type="KEGG" id="naj:B1756_06355"/>
<dbReference type="Pfam" id="PF24420">
    <property type="entry name" value="DUF7551"/>
    <property type="match status" value="1"/>
</dbReference>
<evidence type="ECO:0000259" key="2">
    <source>
        <dbReference type="Pfam" id="PF24422"/>
    </source>
</evidence>
<dbReference type="AlphaFoldDB" id="A0A2Z2HV54"/>
<dbReference type="EMBL" id="CP019893">
    <property type="protein sequence ID" value="ARS89407.1"/>
    <property type="molecule type" value="Genomic_DNA"/>
</dbReference>
<dbReference type="Pfam" id="PF24422">
    <property type="entry name" value="DUF7552"/>
    <property type="match status" value="1"/>
</dbReference>
<dbReference type="InterPro" id="IPR055973">
    <property type="entry name" value="DUF7551"/>
</dbReference>
<gene>
    <name evidence="3" type="ORF">B1756_06355</name>
</gene>
<evidence type="ECO:0000259" key="1">
    <source>
        <dbReference type="Pfam" id="PF24420"/>
    </source>
</evidence>
<dbReference type="InterPro" id="IPR055974">
    <property type="entry name" value="DUF7552"/>
</dbReference>
<dbReference type="GeneID" id="32893683"/>
<accession>A0A2Z2HV54</accession>
<evidence type="ECO:0000313" key="4">
    <source>
        <dbReference type="Proteomes" id="UP000250088"/>
    </source>
</evidence>
<proteinExistence type="predicted"/>
<dbReference type="RefSeq" id="WP_086887785.1">
    <property type="nucleotide sequence ID" value="NZ_CP019893.1"/>
</dbReference>
<feature type="domain" description="DUF7551" evidence="1">
    <location>
        <begin position="109"/>
        <end position="292"/>
    </location>
</feature>
<reference evidence="4" key="1">
    <citation type="submission" date="2017-02" db="EMBL/GenBank/DDBJ databases">
        <title>Natronthermophilus aegyptiacus gen. nov.,sp. nov., an aerobic, extremely halophilic alkalithermophilic archaeon isolated from the athalassohaline Wadi An Natrun, Egypt.</title>
        <authorList>
            <person name="Zhao B."/>
        </authorList>
    </citation>
    <scope>NUCLEOTIDE SEQUENCE [LARGE SCALE GENOMIC DNA]</scope>
    <source>
        <strain evidence="4">JW/NM-HA 15</strain>
    </source>
</reference>